<sequence>MAEEKILVVEDHPLNRELVVAALEARGCTVLEAENGLGLLERVKAERPTLIIMDLQLPGIDGFALTRQLKRDAETRDIPVLAVSAFAGSEDRIMALKVGCAASLTKPLDLLIFLETVARLLQRDLR</sequence>
<dbReference type="SUPFAM" id="SSF52172">
    <property type="entry name" value="CheY-like"/>
    <property type="match status" value="1"/>
</dbReference>
<accession>A0AAJ1AJ34</accession>
<gene>
    <name evidence="4" type="ORF">K8G79_10360</name>
</gene>
<dbReference type="InterPro" id="IPR001789">
    <property type="entry name" value="Sig_transdc_resp-reg_receiver"/>
</dbReference>
<reference evidence="4 5" key="1">
    <citation type="journal article" date="2021" name="bioRxiv">
        <title>Unraveling nitrogen, sulfur and carbon metabolic pathways and microbial community transcriptional responses to substrate deprivation and toxicity stresses in a bioreactor mimicking anoxic brackish coastal sediment conditions.</title>
        <authorList>
            <person name="Martins P.D."/>
            <person name="Echeveste M.J."/>
            <person name="Arshad A."/>
            <person name="Kurth J."/>
            <person name="Ouboter H."/>
            <person name="Jetten M.S.M."/>
            <person name="Welte C.U."/>
        </authorList>
    </citation>
    <scope>NUCLEOTIDE SEQUENCE [LARGE SCALE GENOMIC DNA]</scope>
    <source>
        <strain evidence="4">MAG_38</strain>
    </source>
</reference>
<dbReference type="InterPro" id="IPR050595">
    <property type="entry name" value="Bact_response_regulator"/>
</dbReference>
<dbReference type="Pfam" id="PF00072">
    <property type="entry name" value="Response_reg"/>
    <property type="match status" value="1"/>
</dbReference>
<evidence type="ECO:0000313" key="4">
    <source>
        <dbReference type="EMBL" id="MBZ0160519.1"/>
    </source>
</evidence>
<evidence type="ECO:0000256" key="1">
    <source>
        <dbReference type="ARBA" id="ARBA00022553"/>
    </source>
</evidence>
<dbReference type="GO" id="GO:0000160">
    <property type="term" value="P:phosphorelay signal transduction system"/>
    <property type="evidence" value="ECO:0007669"/>
    <property type="project" value="InterPro"/>
</dbReference>
<dbReference type="InterPro" id="IPR011006">
    <property type="entry name" value="CheY-like_superfamily"/>
</dbReference>
<dbReference type="AlphaFoldDB" id="A0AAJ1AJ34"/>
<feature type="modified residue" description="4-aspartylphosphate" evidence="2">
    <location>
        <position position="54"/>
    </location>
</feature>
<evidence type="ECO:0000313" key="5">
    <source>
        <dbReference type="Proteomes" id="UP001197609"/>
    </source>
</evidence>
<dbReference type="Gene3D" id="3.40.50.2300">
    <property type="match status" value="1"/>
</dbReference>
<evidence type="ECO:0000259" key="3">
    <source>
        <dbReference type="PROSITE" id="PS50110"/>
    </source>
</evidence>
<keyword evidence="1 2" id="KW-0597">Phosphoprotein</keyword>
<dbReference type="PANTHER" id="PTHR44591">
    <property type="entry name" value="STRESS RESPONSE REGULATOR PROTEIN 1"/>
    <property type="match status" value="1"/>
</dbReference>
<name>A0AAJ1AJ34_9BACT</name>
<feature type="domain" description="Response regulatory" evidence="3">
    <location>
        <begin position="5"/>
        <end position="121"/>
    </location>
</feature>
<evidence type="ECO:0000256" key="2">
    <source>
        <dbReference type="PROSITE-ProRule" id="PRU00169"/>
    </source>
</evidence>
<dbReference type="EMBL" id="JAIOIU010000130">
    <property type="protein sequence ID" value="MBZ0160519.1"/>
    <property type="molecule type" value="Genomic_DNA"/>
</dbReference>
<dbReference type="Proteomes" id="UP001197609">
    <property type="component" value="Unassembled WGS sequence"/>
</dbReference>
<organism evidence="4 5">
    <name type="scientific">Candidatus Methylomirabilis tolerans</name>
    <dbReference type="NCBI Taxonomy" id="3123416"/>
    <lineage>
        <taxon>Bacteria</taxon>
        <taxon>Candidatus Methylomirabilota</taxon>
        <taxon>Candidatus Methylomirabilia</taxon>
        <taxon>Candidatus Methylomirabilales</taxon>
        <taxon>Candidatus Methylomirabilaceae</taxon>
        <taxon>Candidatus Methylomirabilis</taxon>
    </lineage>
</organism>
<dbReference type="PROSITE" id="PS50110">
    <property type="entry name" value="RESPONSE_REGULATORY"/>
    <property type="match status" value="1"/>
</dbReference>
<comment type="caution">
    <text evidence="4">The sequence shown here is derived from an EMBL/GenBank/DDBJ whole genome shotgun (WGS) entry which is preliminary data.</text>
</comment>
<dbReference type="PANTHER" id="PTHR44591:SF23">
    <property type="entry name" value="CHEY SUBFAMILY"/>
    <property type="match status" value="1"/>
</dbReference>
<protein>
    <submittedName>
        <fullName evidence="4">Response regulator</fullName>
    </submittedName>
</protein>
<dbReference type="SMART" id="SM00448">
    <property type="entry name" value="REC"/>
    <property type="match status" value="1"/>
</dbReference>
<proteinExistence type="predicted"/>